<evidence type="ECO:0000313" key="2">
    <source>
        <dbReference type="EMBL" id="SVA27391.1"/>
    </source>
</evidence>
<organism evidence="2">
    <name type="scientific">marine metagenome</name>
    <dbReference type="NCBI Taxonomy" id="408172"/>
    <lineage>
        <taxon>unclassified sequences</taxon>
        <taxon>metagenomes</taxon>
        <taxon>ecological metagenomes</taxon>
    </lineage>
</organism>
<accession>A0A381UI71</accession>
<keyword evidence="1" id="KW-1133">Transmembrane helix</keyword>
<dbReference type="AlphaFoldDB" id="A0A381UI71"/>
<keyword evidence="1" id="KW-0472">Membrane</keyword>
<gene>
    <name evidence="2" type="ORF">METZ01_LOCUS80245</name>
</gene>
<sequence>MVKVIFKLKNLLKLRLRLVKGIFISFLMIILPVSLTLSCIDTSLLNGSLMNQEDKRIIQITLNDPIFDSLERKWISSDYFDRGFNYENTRLEVISLYDVLKKNNPDKSLDAIILNCADDYQGVISISDIKKYDLQIALKIKLSQGTDRPEWLQPLIIVVPNHASPPFSERFFTANINELRFVKLADYYAPLRS</sequence>
<keyword evidence="1" id="KW-0812">Transmembrane</keyword>
<feature type="transmembrane region" description="Helical" evidence="1">
    <location>
        <begin position="21"/>
        <end position="45"/>
    </location>
</feature>
<dbReference type="EMBL" id="UINC01006415">
    <property type="protein sequence ID" value="SVA27391.1"/>
    <property type="molecule type" value="Genomic_DNA"/>
</dbReference>
<reference evidence="2" key="1">
    <citation type="submission" date="2018-05" db="EMBL/GenBank/DDBJ databases">
        <authorList>
            <person name="Lanie J.A."/>
            <person name="Ng W.-L."/>
            <person name="Kazmierczak K.M."/>
            <person name="Andrzejewski T.M."/>
            <person name="Davidsen T.M."/>
            <person name="Wayne K.J."/>
            <person name="Tettelin H."/>
            <person name="Glass J.I."/>
            <person name="Rusch D."/>
            <person name="Podicherti R."/>
            <person name="Tsui H.-C.T."/>
            <person name="Winkler M.E."/>
        </authorList>
    </citation>
    <scope>NUCLEOTIDE SEQUENCE</scope>
</reference>
<proteinExistence type="predicted"/>
<name>A0A381UI71_9ZZZZ</name>
<protein>
    <submittedName>
        <fullName evidence="2">Uncharacterized protein</fullName>
    </submittedName>
</protein>
<feature type="non-terminal residue" evidence="2">
    <location>
        <position position="193"/>
    </location>
</feature>
<evidence type="ECO:0000256" key="1">
    <source>
        <dbReference type="SAM" id="Phobius"/>
    </source>
</evidence>